<evidence type="ECO:0000256" key="2">
    <source>
        <dbReference type="ARBA" id="ARBA00022643"/>
    </source>
</evidence>
<evidence type="ECO:0000259" key="5">
    <source>
        <dbReference type="Pfam" id="PF00296"/>
    </source>
</evidence>
<dbReference type="Gene3D" id="3.20.20.30">
    <property type="entry name" value="Luciferase-like domain"/>
    <property type="match status" value="1"/>
</dbReference>
<accession>A0ABS3XGP6</accession>
<keyword evidence="2" id="KW-0288">FMN</keyword>
<evidence type="ECO:0000256" key="4">
    <source>
        <dbReference type="ARBA" id="ARBA00023033"/>
    </source>
</evidence>
<dbReference type="InterPro" id="IPR019921">
    <property type="entry name" value="Lucif-like_OxRdtase_Rv2161c"/>
</dbReference>
<evidence type="ECO:0000313" key="7">
    <source>
        <dbReference type="Proteomes" id="UP001519064"/>
    </source>
</evidence>
<dbReference type="PANTHER" id="PTHR42847:SF4">
    <property type="entry name" value="ALKANESULFONATE MONOOXYGENASE-RELATED"/>
    <property type="match status" value="1"/>
</dbReference>
<evidence type="ECO:0000256" key="1">
    <source>
        <dbReference type="ARBA" id="ARBA00022630"/>
    </source>
</evidence>
<keyword evidence="7" id="KW-1185">Reference proteome</keyword>
<keyword evidence="1" id="KW-0285">Flavoprotein</keyword>
<dbReference type="SUPFAM" id="SSF51679">
    <property type="entry name" value="Bacterial luciferase-like"/>
    <property type="match status" value="1"/>
</dbReference>
<feature type="domain" description="Luciferase-like" evidence="5">
    <location>
        <begin position="18"/>
        <end position="248"/>
    </location>
</feature>
<keyword evidence="4" id="KW-0503">Monooxygenase</keyword>
<reference evidence="6 7" key="1">
    <citation type="submission" date="2020-11" db="EMBL/GenBank/DDBJ databases">
        <title>Streptomyces spirodelae sp. nov., isolated from duckweed.</title>
        <authorList>
            <person name="Saimee Y."/>
            <person name="Duangmal K."/>
        </authorList>
    </citation>
    <scope>NUCLEOTIDE SEQUENCE [LARGE SCALE GENOMIC DNA]</scope>
    <source>
        <strain evidence="6 7">S16-07</strain>
    </source>
</reference>
<keyword evidence="3" id="KW-0560">Oxidoreductase</keyword>
<dbReference type="PANTHER" id="PTHR42847">
    <property type="entry name" value="ALKANESULFONATE MONOOXYGENASE"/>
    <property type="match status" value="1"/>
</dbReference>
<organism evidence="6 7">
    <name type="scientific">Streptomyces oryzae</name>
    <dbReference type="NCBI Taxonomy" id="1434886"/>
    <lineage>
        <taxon>Bacteria</taxon>
        <taxon>Bacillati</taxon>
        <taxon>Actinomycetota</taxon>
        <taxon>Actinomycetes</taxon>
        <taxon>Kitasatosporales</taxon>
        <taxon>Streptomycetaceae</taxon>
        <taxon>Streptomyces</taxon>
    </lineage>
</organism>
<gene>
    <name evidence="6" type="ORF">ITI46_23240</name>
</gene>
<proteinExistence type="predicted"/>
<dbReference type="Proteomes" id="UP001519064">
    <property type="component" value="Unassembled WGS sequence"/>
</dbReference>
<evidence type="ECO:0000256" key="3">
    <source>
        <dbReference type="ARBA" id="ARBA00023002"/>
    </source>
</evidence>
<protein>
    <submittedName>
        <fullName evidence="6">LLM class F420-dependent oxidoreductase</fullName>
    </submittedName>
</protein>
<dbReference type="EMBL" id="JADKMA010000133">
    <property type="protein sequence ID" value="MBO8194549.1"/>
    <property type="molecule type" value="Genomic_DNA"/>
</dbReference>
<comment type="caution">
    <text evidence="6">The sequence shown here is derived from an EMBL/GenBank/DDBJ whole genome shotgun (WGS) entry which is preliminary data.</text>
</comment>
<evidence type="ECO:0000313" key="6">
    <source>
        <dbReference type="EMBL" id="MBO8194549.1"/>
    </source>
</evidence>
<dbReference type="NCBIfam" id="TIGR03619">
    <property type="entry name" value="F420_Rv2161c"/>
    <property type="match status" value="1"/>
</dbReference>
<sequence length="308" mass="32842">MALRLGLGLPQTGSYDLAKDVTAVARAAEELGYDSVWVLERLLRPEEPLDDMYLVPGLRWAGYFRSVADPLVTMSLAAAATERVRLGSAVLVGPLHQPFLLARALGSLDAASGGRVVAGLGTGWSRDEYAAAGADHATRGAALDELLDVCAAVWGPDPAAYEGRRTRLTPSAVGPKPAGRIPVLLAGGNDTALRRMVRRADGWLPSMMAPERIAATRSRIAELAHEAGRDPAELSITLRTSVKLTDRPVEGKRRPHQGSPEQIVADLEDAVRAGVQEVLLDAQLTSRDVQELIETAKVLREAVTEAGL</sequence>
<dbReference type="InterPro" id="IPR011251">
    <property type="entry name" value="Luciferase-like_dom"/>
</dbReference>
<dbReference type="RefSeq" id="WP_209241648.1">
    <property type="nucleotide sequence ID" value="NZ_JADKMA010000133.1"/>
</dbReference>
<dbReference type="InterPro" id="IPR036661">
    <property type="entry name" value="Luciferase-like_sf"/>
</dbReference>
<dbReference type="InterPro" id="IPR050172">
    <property type="entry name" value="SsuD_RutA_monooxygenase"/>
</dbReference>
<dbReference type="Pfam" id="PF00296">
    <property type="entry name" value="Bac_luciferase"/>
    <property type="match status" value="1"/>
</dbReference>
<name>A0ABS3XGP6_9ACTN</name>